<dbReference type="Pfam" id="PF09397">
    <property type="entry name" value="FtsK_gamma"/>
    <property type="match status" value="1"/>
</dbReference>
<evidence type="ECO:0000259" key="8">
    <source>
        <dbReference type="PROSITE" id="PS50901"/>
    </source>
</evidence>
<feature type="compositionally biased region" description="Basic and acidic residues" evidence="6">
    <location>
        <begin position="524"/>
        <end position="559"/>
    </location>
</feature>
<feature type="compositionally biased region" description="Polar residues" evidence="6">
    <location>
        <begin position="348"/>
        <end position="358"/>
    </location>
</feature>
<feature type="compositionally biased region" description="Basic and acidic residues" evidence="6">
    <location>
        <begin position="480"/>
        <end position="495"/>
    </location>
</feature>
<name>A0A9D1SIT7_9FIRM</name>
<feature type="domain" description="FtsK" evidence="8">
    <location>
        <begin position="913"/>
        <end position="1116"/>
    </location>
</feature>
<accession>A0A9D1SIT7</accession>
<protein>
    <recommendedName>
        <fullName evidence="8">FtsK domain-containing protein</fullName>
    </recommendedName>
</protein>
<feature type="transmembrane region" description="Helical" evidence="7">
    <location>
        <begin position="134"/>
        <end position="153"/>
    </location>
</feature>
<evidence type="ECO:0000256" key="1">
    <source>
        <dbReference type="ARBA" id="ARBA00006474"/>
    </source>
</evidence>
<feature type="region of interest" description="Disordered" evidence="6">
    <location>
        <begin position="176"/>
        <end position="206"/>
    </location>
</feature>
<evidence type="ECO:0000256" key="4">
    <source>
        <dbReference type="ARBA" id="ARBA00023125"/>
    </source>
</evidence>
<keyword evidence="7" id="KW-1133">Transmembrane helix</keyword>
<dbReference type="PROSITE" id="PS50901">
    <property type="entry name" value="FTSK"/>
    <property type="match status" value="1"/>
</dbReference>
<sequence>MTILLFCAIVTLALFSGSTIFAGFGSAICTFMYGTFGYGCFLVMALVAYLGVWLVAEKKIRVKVRPAIILALTVYALFLLFHAVSTRDFAVDGSYISKCYLVAAEGFPSYTFGGVISALLVYPVTLVTTFVGSYIIFSILAVLGGYFTVTAFLKAYGKGRAVAATRTEKVISDGAAEEHTAAKTPAQPVQQQYAQPQEYSQPAQEQYVQPQYQPYAQDEAAYSSYNYSSSEPEQQAAAHGDLSDSDYARSVLYGNKQNGSQQYFTAQHVQSQPAEDNKFSPEKLGKKIIFDRDEFAAESYRRNGIFDENSYFNHPIRNDGDYLRSFSDGKKKSGASVEPVTYTDAYQQSVQAQPSPSHSDMLYGDSPATKFYEDGTQQAKSDFTSAPTSSSYEAPAAQTEQTSKYAQDDEIDFGAPETEFGEQPDYSSDDSSANQAAASGTDTPEYMKPPEPLSGRRADYSSPYSEHQTSSELSGANDLSRGEIVRGAESRRLDDTLFSSSRGEQPVQQPNSENGEDLSRNLTRRGEDGGADLTRRNDFSSADFSRREDTDISRRDVSDRGGISGSELFGGQSLRRSESDMGVSRMQNTSRQSDDFSRRDDMLRGQEQDNSSDLSGINGDASRIQNTSGSSDDFSRRGDDILRREETDTPSDGVRRAGFSGTSQDFGAPSGRDGARNDISSLFSSSNSRLGESRIEPDLSRLSSRGGRSNSDLFDDDNVQPDSTPSADTEKLNDVPPVRREPVAPAATSQPAAKAEEQASAPAPTEEKKPPHVWKKYVRPSLDLLEDYPEHNNADTAEIEENKRVIVETLESFKIECEISDVIVAPALTRYDVTIFDRTNIKPALLKYKDTIAMALKRDNVNAYLNFSKGALSIEVPNAKRTTVGLKGMMLSPSFMNAKPNSLTFALGKNLDGDCICPDIRKMPHLLVAGTSGSGKSICLSSLLISLLYKYGPEDLRLILVDPKQVEFISYDKLPHLMINEIIFEVDKAIKALNWAIKEMERRYTLFKDMADTGANAKGGIKVATKEIDEYNRHIEEGVEKLPKILIVLDEFGDLMLQAKKDIESRIIKLAAKGRAAGIHLILATQRPSVDCITGLIKSNLDARIGFKVGSFDDSRTIFDVGGAEKLLGRGDMYFRSKEYSEGKMQRIQGCFVDTPEVQRVTDFIKEHNETYFDQSVSDFINTVEEPEQASSITEGTEMEDPGGKIDDTYIRALKYCVMSNAASVSMIQRRFPIGYMKACKIIDWMENMNYITKSEGSKARKVLLSQEEFINTYGDIDD</sequence>
<feature type="compositionally biased region" description="Basic and acidic residues" evidence="6">
    <location>
        <begin position="592"/>
        <end position="607"/>
    </location>
</feature>
<organism evidence="9 10">
    <name type="scientific">Candidatus Coproplasma excrementigallinarum</name>
    <dbReference type="NCBI Taxonomy" id="2840747"/>
    <lineage>
        <taxon>Bacteria</taxon>
        <taxon>Bacillati</taxon>
        <taxon>Bacillota</taxon>
        <taxon>Clostridia</taxon>
        <taxon>Eubacteriales</taxon>
        <taxon>Candidatus Coproplasma</taxon>
    </lineage>
</organism>
<feature type="transmembrane region" description="Helical" evidence="7">
    <location>
        <begin position="107"/>
        <end position="127"/>
    </location>
</feature>
<dbReference type="SUPFAM" id="SSF52540">
    <property type="entry name" value="P-loop containing nucleoside triphosphate hydrolases"/>
    <property type="match status" value="1"/>
</dbReference>
<comment type="similarity">
    <text evidence="1">Belongs to the FtsK/SpoIIIE/SftA family.</text>
</comment>
<evidence type="ECO:0000256" key="3">
    <source>
        <dbReference type="ARBA" id="ARBA00022840"/>
    </source>
</evidence>
<dbReference type="Pfam" id="PF17854">
    <property type="entry name" value="FtsK_alpha"/>
    <property type="match status" value="1"/>
</dbReference>
<keyword evidence="2 5" id="KW-0547">Nucleotide-binding</keyword>
<feature type="compositionally biased region" description="Polar residues" evidence="6">
    <location>
        <begin position="375"/>
        <end position="405"/>
    </location>
</feature>
<evidence type="ECO:0000313" key="9">
    <source>
        <dbReference type="EMBL" id="HIU61192.1"/>
    </source>
</evidence>
<feature type="transmembrane region" description="Helical" evidence="7">
    <location>
        <begin position="35"/>
        <end position="56"/>
    </location>
</feature>
<feature type="compositionally biased region" description="Low complexity" evidence="6">
    <location>
        <begin position="680"/>
        <end position="690"/>
    </location>
</feature>
<dbReference type="AlphaFoldDB" id="A0A9D1SIT7"/>
<feature type="compositionally biased region" description="Basic and acidic residues" evidence="6">
    <location>
        <begin position="633"/>
        <end position="647"/>
    </location>
</feature>
<keyword evidence="4" id="KW-0238">DNA-binding</keyword>
<dbReference type="SMART" id="SM00843">
    <property type="entry name" value="Ftsk_gamma"/>
    <property type="match status" value="1"/>
</dbReference>
<feature type="compositionally biased region" description="Polar residues" evidence="6">
    <location>
        <begin position="462"/>
        <end position="474"/>
    </location>
</feature>
<dbReference type="InterPro" id="IPR002543">
    <property type="entry name" value="FtsK_dom"/>
</dbReference>
<feature type="compositionally biased region" description="Low complexity" evidence="6">
    <location>
        <begin position="425"/>
        <end position="439"/>
    </location>
</feature>
<dbReference type="GO" id="GO:0003677">
    <property type="term" value="F:DNA binding"/>
    <property type="evidence" value="ECO:0007669"/>
    <property type="project" value="UniProtKB-KW"/>
</dbReference>
<evidence type="ECO:0000256" key="2">
    <source>
        <dbReference type="ARBA" id="ARBA00022741"/>
    </source>
</evidence>
<keyword evidence="7" id="KW-0472">Membrane</keyword>
<dbReference type="Pfam" id="PF01580">
    <property type="entry name" value="FtsK_SpoIIIE"/>
    <property type="match status" value="1"/>
</dbReference>
<feature type="compositionally biased region" description="Low complexity" evidence="6">
    <location>
        <begin position="185"/>
        <end position="206"/>
    </location>
</feature>
<dbReference type="InterPro" id="IPR050206">
    <property type="entry name" value="FtsK/SpoIIIE/SftA"/>
</dbReference>
<dbReference type="InterPro" id="IPR036390">
    <property type="entry name" value="WH_DNA-bd_sf"/>
</dbReference>
<reference evidence="9" key="2">
    <citation type="journal article" date="2021" name="PeerJ">
        <title>Extensive microbial diversity within the chicken gut microbiome revealed by metagenomics and culture.</title>
        <authorList>
            <person name="Gilroy R."/>
            <person name="Ravi A."/>
            <person name="Getino M."/>
            <person name="Pursley I."/>
            <person name="Horton D.L."/>
            <person name="Alikhan N.F."/>
            <person name="Baker D."/>
            <person name="Gharbi K."/>
            <person name="Hall N."/>
            <person name="Watson M."/>
            <person name="Adriaenssens E.M."/>
            <person name="Foster-Nyarko E."/>
            <person name="Jarju S."/>
            <person name="Secka A."/>
            <person name="Antonio M."/>
            <person name="Oren A."/>
            <person name="Chaudhuri R.R."/>
            <person name="La Ragione R."/>
            <person name="Hildebrand F."/>
            <person name="Pallen M.J."/>
        </authorList>
    </citation>
    <scope>NUCLEOTIDE SEQUENCE</scope>
    <source>
        <strain evidence="9">CHK195-12923</strain>
    </source>
</reference>
<dbReference type="PANTHER" id="PTHR22683">
    <property type="entry name" value="SPORULATION PROTEIN RELATED"/>
    <property type="match status" value="1"/>
</dbReference>
<dbReference type="InterPro" id="IPR041027">
    <property type="entry name" value="FtsK_alpha"/>
</dbReference>
<comment type="caution">
    <text evidence="9">The sequence shown here is derived from an EMBL/GenBank/DDBJ whole genome shotgun (WGS) entry which is preliminary data.</text>
</comment>
<evidence type="ECO:0000313" key="10">
    <source>
        <dbReference type="Proteomes" id="UP000824110"/>
    </source>
</evidence>
<dbReference type="PANTHER" id="PTHR22683:SF41">
    <property type="entry name" value="DNA TRANSLOCASE FTSK"/>
    <property type="match status" value="1"/>
</dbReference>
<feature type="compositionally biased region" description="Basic and acidic residues" evidence="6">
    <location>
        <begin position="728"/>
        <end position="742"/>
    </location>
</feature>
<dbReference type="Gene3D" id="1.10.10.10">
    <property type="entry name" value="Winged helix-like DNA-binding domain superfamily/Winged helix DNA-binding domain"/>
    <property type="match status" value="1"/>
</dbReference>
<feature type="region of interest" description="Disordered" evidence="6">
    <location>
        <begin position="348"/>
        <end position="773"/>
    </location>
</feature>
<dbReference type="Gene3D" id="3.30.980.40">
    <property type="match status" value="1"/>
</dbReference>
<proteinExistence type="inferred from homology"/>
<evidence type="ECO:0000256" key="5">
    <source>
        <dbReference type="PROSITE-ProRule" id="PRU00289"/>
    </source>
</evidence>
<keyword evidence="7" id="KW-0812">Transmembrane</keyword>
<dbReference type="InterPro" id="IPR018541">
    <property type="entry name" value="Ftsk_gamma"/>
</dbReference>
<dbReference type="GO" id="GO:0005524">
    <property type="term" value="F:ATP binding"/>
    <property type="evidence" value="ECO:0007669"/>
    <property type="project" value="UniProtKB-UniRule"/>
</dbReference>
<feature type="compositionally biased region" description="Low complexity" evidence="6">
    <location>
        <begin position="700"/>
        <end position="712"/>
    </location>
</feature>
<dbReference type="EMBL" id="DVNE01000009">
    <property type="protein sequence ID" value="HIU61192.1"/>
    <property type="molecule type" value="Genomic_DNA"/>
</dbReference>
<reference evidence="9" key="1">
    <citation type="submission" date="2020-10" db="EMBL/GenBank/DDBJ databases">
        <authorList>
            <person name="Gilroy R."/>
        </authorList>
    </citation>
    <scope>NUCLEOTIDE SEQUENCE</scope>
    <source>
        <strain evidence="9">CHK195-12923</strain>
    </source>
</reference>
<feature type="binding site" evidence="5">
    <location>
        <begin position="930"/>
        <end position="937"/>
    </location>
    <ligand>
        <name>ATP</name>
        <dbReference type="ChEBI" id="CHEBI:30616"/>
    </ligand>
</feature>
<dbReference type="GO" id="GO:0016020">
    <property type="term" value="C:membrane"/>
    <property type="evidence" value="ECO:0007669"/>
    <property type="project" value="UniProtKB-SubCell"/>
</dbReference>
<evidence type="ECO:0000256" key="6">
    <source>
        <dbReference type="SAM" id="MobiDB-lite"/>
    </source>
</evidence>
<evidence type="ECO:0000256" key="7">
    <source>
        <dbReference type="SAM" id="Phobius"/>
    </source>
</evidence>
<dbReference type="InterPro" id="IPR027417">
    <property type="entry name" value="P-loop_NTPase"/>
</dbReference>
<dbReference type="Gene3D" id="3.40.50.300">
    <property type="entry name" value="P-loop containing nucleotide triphosphate hydrolases"/>
    <property type="match status" value="1"/>
</dbReference>
<feature type="compositionally biased region" description="Low complexity" evidence="6">
    <location>
        <begin position="743"/>
        <end position="763"/>
    </location>
</feature>
<feature type="transmembrane region" description="Helical" evidence="7">
    <location>
        <begin position="68"/>
        <end position="87"/>
    </location>
</feature>
<dbReference type="Proteomes" id="UP000824110">
    <property type="component" value="Unassembled WGS sequence"/>
</dbReference>
<feature type="compositionally biased region" description="Polar residues" evidence="6">
    <location>
        <begin position="497"/>
        <end position="513"/>
    </location>
</feature>
<gene>
    <name evidence="9" type="ORF">IAB69_00890</name>
</gene>
<dbReference type="InterPro" id="IPR036388">
    <property type="entry name" value="WH-like_DNA-bd_sf"/>
</dbReference>
<dbReference type="SUPFAM" id="SSF46785">
    <property type="entry name" value="Winged helix' DNA-binding domain"/>
    <property type="match status" value="1"/>
</dbReference>
<keyword evidence="3 5" id="KW-0067">ATP-binding</keyword>